<dbReference type="PANTHER" id="PTHR20899:SF4">
    <property type="entry name" value="PIERCER OF MICROTUBULE WALL 2 PROTEIN"/>
    <property type="match status" value="1"/>
</dbReference>
<evidence type="ECO:0000256" key="3">
    <source>
        <dbReference type="ARBA" id="ARBA00022490"/>
    </source>
</evidence>
<dbReference type="STRING" id="400682.A0A1X7UW82"/>
<accession>A0A1X7UW82</accession>
<dbReference type="PANTHER" id="PTHR20899">
    <property type="entry name" value="PIERCE HOMOLOG"/>
    <property type="match status" value="1"/>
</dbReference>
<gene>
    <name evidence="7" type="primary">105312748</name>
</gene>
<dbReference type="AlphaFoldDB" id="A0A1X7UW82"/>
<keyword evidence="3" id="KW-0963">Cytoplasm</keyword>
<keyword evidence="4" id="KW-0206">Cytoskeleton</keyword>
<sequence>MATMADEQKSSEQEAVVTLQASSGANGSSHKVDIHTVNPGNPVFSCDKRFTKHASNLVTEPKTQEKATNIQHPMYMTSSNTYGSLVPSAETCPSTFHGKSQKFSEHLARAGNYRNNSFNTSCERNGVM</sequence>
<feature type="region of interest" description="Disordered" evidence="6">
    <location>
        <begin position="1"/>
        <end position="36"/>
    </location>
</feature>
<feature type="compositionally biased region" description="Polar residues" evidence="6">
    <location>
        <begin position="19"/>
        <end position="29"/>
    </location>
</feature>
<evidence type="ECO:0000256" key="6">
    <source>
        <dbReference type="SAM" id="MobiDB-lite"/>
    </source>
</evidence>
<keyword evidence="8" id="KW-1185">Reference proteome</keyword>
<dbReference type="Pfam" id="PF14892">
    <property type="entry name" value="PIRC1_2"/>
    <property type="match status" value="1"/>
</dbReference>
<dbReference type="eggNOG" id="ENOG502S7B5">
    <property type="taxonomic scope" value="Eukaryota"/>
</dbReference>
<evidence type="ECO:0000256" key="4">
    <source>
        <dbReference type="ARBA" id="ARBA00023212"/>
    </source>
</evidence>
<dbReference type="InParanoid" id="A0A1X7UW82"/>
<evidence type="ECO:0000313" key="7">
    <source>
        <dbReference type="EnsemblMetazoa" id="Aqu2.1.31931_001"/>
    </source>
</evidence>
<evidence type="ECO:0000256" key="5">
    <source>
        <dbReference type="ARBA" id="ARBA00023273"/>
    </source>
</evidence>
<organism evidence="7">
    <name type="scientific">Amphimedon queenslandica</name>
    <name type="common">Sponge</name>
    <dbReference type="NCBI Taxonomy" id="400682"/>
    <lineage>
        <taxon>Eukaryota</taxon>
        <taxon>Metazoa</taxon>
        <taxon>Porifera</taxon>
        <taxon>Demospongiae</taxon>
        <taxon>Heteroscleromorpha</taxon>
        <taxon>Haplosclerida</taxon>
        <taxon>Niphatidae</taxon>
        <taxon>Amphimedon</taxon>
    </lineage>
</organism>
<dbReference type="EnsemblMetazoa" id="Aqu2.1.31931_001">
    <property type="protein sequence ID" value="Aqu2.1.31931_001"/>
    <property type="gene ID" value="Aqu2.1.31931"/>
</dbReference>
<proteinExistence type="predicted"/>
<evidence type="ECO:0000313" key="8">
    <source>
        <dbReference type="Proteomes" id="UP000007879"/>
    </source>
</evidence>
<keyword evidence="5" id="KW-0966">Cell projection</keyword>
<protein>
    <submittedName>
        <fullName evidence="7">Uncharacterized protein</fullName>
    </submittedName>
</protein>
<dbReference type="Proteomes" id="UP000007879">
    <property type="component" value="Unassembled WGS sequence"/>
</dbReference>
<evidence type="ECO:0000256" key="2">
    <source>
        <dbReference type="ARBA" id="ARBA00004245"/>
    </source>
</evidence>
<dbReference type="InterPro" id="IPR026507">
    <property type="entry name" value="PIRC1/2"/>
</dbReference>
<reference evidence="8" key="1">
    <citation type="journal article" date="2010" name="Nature">
        <title>The Amphimedon queenslandica genome and the evolution of animal complexity.</title>
        <authorList>
            <person name="Srivastava M."/>
            <person name="Simakov O."/>
            <person name="Chapman J."/>
            <person name="Fahey B."/>
            <person name="Gauthier M.E."/>
            <person name="Mitros T."/>
            <person name="Richards G.S."/>
            <person name="Conaco C."/>
            <person name="Dacre M."/>
            <person name="Hellsten U."/>
            <person name="Larroux C."/>
            <person name="Putnam N.H."/>
            <person name="Stanke M."/>
            <person name="Adamska M."/>
            <person name="Darling A."/>
            <person name="Degnan S.M."/>
            <person name="Oakley T.H."/>
            <person name="Plachetzki D.C."/>
            <person name="Zhai Y."/>
            <person name="Adamski M."/>
            <person name="Calcino A."/>
            <person name="Cummins S.F."/>
            <person name="Goodstein D.M."/>
            <person name="Harris C."/>
            <person name="Jackson D.J."/>
            <person name="Leys S.P."/>
            <person name="Shu S."/>
            <person name="Woodcroft B.J."/>
            <person name="Vervoort M."/>
            <person name="Kosik K.S."/>
            <person name="Manning G."/>
            <person name="Degnan B.M."/>
            <person name="Rokhsar D.S."/>
        </authorList>
    </citation>
    <scope>NUCLEOTIDE SEQUENCE [LARGE SCALE GENOMIC DNA]</scope>
</reference>
<dbReference type="EnsemblMetazoa" id="XM_011405623.2">
    <property type="protein sequence ID" value="XP_011403925.1"/>
    <property type="gene ID" value="LOC105312748"/>
</dbReference>
<reference evidence="7" key="2">
    <citation type="submission" date="2017-05" db="UniProtKB">
        <authorList>
            <consortium name="EnsemblMetazoa"/>
        </authorList>
    </citation>
    <scope>IDENTIFICATION</scope>
</reference>
<dbReference type="GO" id="GO:0035082">
    <property type="term" value="P:axoneme assembly"/>
    <property type="evidence" value="ECO:0007669"/>
    <property type="project" value="InterPro"/>
</dbReference>
<comment type="subcellular location">
    <subcellularLocation>
        <location evidence="1">Cell projection</location>
        <location evidence="1">Cilium</location>
    </subcellularLocation>
    <subcellularLocation>
        <location evidence="2">Cytoplasm</location>
        <location evidence="2">Cytoskeleton</location>
    </subcellularLocation>
</comment>
<dbReference type="GO" id="GO:0005879">
    <property type="term" value="C:axonemal microtubule"/>
    <property type="evidence" value="ECO:0007669"/>
    <property type="project" value="InterPro"/>
</dbReference>
<feature type="compositionally biased region" description="Basic and acidic residues" evidence="6">
    <location>
        <begin position="1"/>
        <end position="12"/>
    </location>
</feature>
<dbReference type="OrthoDB" id="546383at2759"/>
<dbReference type="KEGG" id="aqu:105312748"/>
<evidence type="ECO:0000256" key="1">
    <source>
        <dbReference type="ARBA" id="ARBA00004138"/>
    </source>
</evidence>
<name>A0A1X7UW82_AMPQE</name>